<evidence type="ECO:0000313" key="3">
    <source>
        <dbReference type="Proteomes" id="UP000320390"/>
    </source>
</evidence>
<dbReference type="AlphaFoldDB" id="A0A518EXA9"/>
<dbReference type="Proteomes" id="UP000320390">
    <property type="component" value="Chromosome"/>
</dbReference>
<feature type="transmembrane region" description="Helical" evidence="1">
    <location>
        <begin position="344"/>
        <end position="362"/>
    </location>
</feature>
<evidence type="ECO:0008006" key="4">
    <source>
        <dbReference type="Google" id="ProtNLM"/>
    </source>
</evidence>
<feature type="transmembrane region" description="Helical" evidence="1">
    <location>
        <begin position="201"/>
        <end position="231"/>
    </location>
</feature>
<feature type="transmembrane region" description="Helical" evidence="1">
    <location>
        <begin position="122"/>
        <end position="142"/>
    </location>
</feature>
<feature type="transmembrane region" description="Helical" evidence="1">
    <location>
        <begin position="148"/>
        <end position="166"/>
    </location>
</feature>
<reference evidence="2 3" key="1">
    <citation type="submission" date="2019-02" db="EMBL/GenBank/DDBJ databases">
        <title>Deep-cultivation of Planctomycetes and their phenomic and genomic characterization uncovers novel biology.</title>
        <authorList>
            <person name="Wiegand S."/>
            <person name="Jogler M."/>
            <person name="Boedeker C."/>
            <person name="Pinto D."/>
            <person name="Vollmers J."/>
            <person name="Rivas-Marin E."/>
            <person name="Kohn T."/>
            <person name="Peeters S.H."/>
            <person name="Heuer A."/>
            <person name="Rast P."/>
            <person name="Oberbeckmann S."/>
            <person name="Bunk B."/>
            <person name="Jeske O."/>
            <person name="Meyerdierks A."/>
            <person name="Storesund J.E."/>
            <person name="Kallscheuer N."/>
            <person name="Luecker S."/>
            <person name="Lage O.M."/>
            <person name="Pohl T."/>
            <person name="Merkel B.J."/>
            <person name="Hornburger P."/>
            <person name="Mueller R.-W."/>
            <person name="Bruemmer F."/>
            <person name="Labrenz M."/>
            <person name="Spormann A.M."/>
            <person name="Op den Camp H."/>
            <person name="Overmann J."/>
            <person name="Amann R."/>
            <person name="Jetten M.S.M."/>
            <person name="Mascher T."/>
            <person name="Medema M.H."/>
            <person name="Devos D.P."/>
            <person name="Kaster A.-K."/>
            <person name="Ovreas L."/>
            <person name="Rohde M."/>
            <person name="Galperin M.Y."/>
            <person name="Jogler C."/>
        </authorList>
    </citation>
    <scope>NUCLEOTIDE SEQUENCE [LARGE SCALE GENOMIC DNA]</scope>
    <source>
        <strain evidence="2 3">Poly30</strain>
    </source>
</reference>
<feature type="transmembrane region" description="Helical" evidence="1">
    <location>
        <begin position="251"/>
        <end position="273"/>
    </location>
</feature>
<keyword evidence="1" id="KW-1133">Transmembrane helix</keyword>
<dbReference type="OrthoDB" id="281749at2"/>
<evidence type="ECO:0000256" key="1">
    <source>
        <dbReference type="SAM" id="Phobius"/>
    </source>
</evidence>
<organism evidence="2 3">
    <name type="scientific">Saltatorellus ferox</name>
    <dbReference type="NCBI Taxonomy" id="2528018"/>
    <lineage>
        <taxon>Bacteria</taxon>
        <taxon>Pseudomonadati</taxon>
        <taxon>Planctomycetota</taxon>
        <taxon>Planctomycetia</taxon>
        <taxon>Planctomycetia incertae sedis</taxon>
        <taxon>Saltatorellus</taxon>
    </lineage>
</organism>
<name>A0A518EXA9_9BACT</name>
<feature type="transmembrane region" description="Helical" evidence="1">
    <location>
        <begin position="395"/>
        <end position="415"/>
    </location>
</feature>
<keyword evidence="1" id="KW-0472">Membrane</keyword>
<feature type="transmembrane region" description="Helical" evidence="1">
    <location>
        <begin position="368"/>
        <end position="388"/>
    </location>
</feature>
<feature type="transmembrane region" description="Helical" evidence="1">
    <location>
        <begin position="320"/>
        <end position="339"/>
    </location>
</feature>
<dbReference type="RefSeq" id="WP_145201922.1">
    <property type="nucleotide sequence ID" value="NZ_CP036434.1"/>
</dbReference>
<feature type="transmembrane region" description="Helical" evidence="1">
    <location>
        <begin position="20"/>
        <end position="38"/>
    </location>
</feature>
<evidence type="ECO:0000313" key="2">
    <source>
        <dbReference type="EMBL" id="QDV08736.1"/>
    </source>
</evidence>
<protein>
    <recommendedName>
        <fullName evidence="4">Glycosyltransferase RgtA/B/C/D-like domain-containing protein</fullName>
    </recommendedName>
</protein>
<accession>A0A518EXA9</accession>
<feature type="transmembrane region" description="Helical" evidence="1">
    <location>
        <begin position="178"/>
        <end position="195"/>
    </location>
</feature>
<keyword evidence="1" id="KW-0812">Transmembrane</keyword>
<proteinExistence type="predicted"/>
<dbReference type="EMBL" id="CP036434">
    <property type="protein sequence ID" value="QDV08736.1"/>
    <property type="molecule type" value="Genomic_DNA"/>
</dbReference>
<keyword evidence="3" id="KW-1185">Reference proteome</keyword>
<gene>
    <name evidence="2" type="ORF">Poly30_42890</name>
</gene>
<sequence>MTGVDSSPSAAPGQTPRRGQLVGLLLLLLVVPLGLRLWPIAHGAPRAAYVPDTHIVKNALNMAKDKNLVPPAGAYSSYPYLLPYTLLPIYAAEYARGRVMGDWAGSGEFGAKLQENPWRAHLLARIVCAVLSASVAIFLFLAARAAGFGVGAWIAGWFGGTSLLHVQMSTHERPWAPLTAMLAATVWGAAVHTRTGSLRSLLLTGVIASMAFSTLPVGGLALLMAGVAWALAPRPEGELLAPARTAFLKRVVRGFACVGLFVALAAVVGYPFYLRYGEGAVTGVAAGDLVTEDMWTIQFGGTQMRVGFSLATLQGLMRTFFGYDPVILVLGALGVFSAFRRRALMPLGAFLLVWGALFLVGVNEQVRYIIPVVVLMAMPAGAFAEALARRPLGRVMVAVLMVLPLVQALRLGYVLRQPDTRAVAEELIARLPAGAMVAIDVYGPVPPQTLGALGTTKRLRERVGSELYGREAHRLMMLEASLEQPQGLPVLRLEDVFEYSLHNGETWIREASSATSPAALDLGETAASALAAMGATHLLLTDRSPENGVLPPLLDPMPPLPLPGRVDPSTGEVLPGGPGRKLAPLELPASPVWTVHPAWSVASVPEDAAPVPDAHLPTTLDFPLLDLWRVRRPGPKLELYELPR</sequence>